<dbReference type="InterPro" id="IPR000717">
    <property type="entry name" value="PCI_dom"/>
</dbReference>
<dbReference type="InterPro" id="IPR045135">
    <property type="entry name" value="Rpn7_N"/>
</dbReference>
<dbReference type="InterPro" id="IPR011990">
    <property type="entry name" value="TPR-like_helical_dom_sf"/>
</dbReference>
<name>A0AAV9IKD7_9RHOD</name>
<dbReference type="AlphaFoldDB" id="A0AAV9IKD7"/>
<comment type="subcellular location">
    <subcellularLocation>
        <location evidence="2">Cytoplasm</location>
    </subcellularLocation>
    <subcellularLocation>
        <location evidence="1">Nucleus</location>
    </subcellularLocation>
</comment>
<keyword evidence="6" id="KW-0539">Nucleus</keyword>
<keyword evidence="4" id="KW-0963">Cytoplasm</keyword>
<dbReference type="InterPro" id="IPR036390">
    <property type="entry name" value="WH_DNA-bd_sf"/>
</dbReference>
<keyword evidence="10" id="KW-1185">Reference proteome</keyword>
<evidence type="ECO:0000256" key="7">
    <source>
        <dbReference type="SAM" id="MobiDB-lite"/>
    </source>
</evidence>
<dbReference type="SUPFAM" id="SSF46785">
    <property type="entry name" value="Winged helix' DNA-binding domain"/>
    <property type="match status" value="1"/>
</dbReference>
<dbReference type="Gene3D" id="1.25.40.570">
    <property type="match status" value="1"/>
</dbReference>
<gene>
    <name evidence="9" type="ORF">GAYE_SCF43G5682</name>
</gene>
<evidence type="ECO:0000256" key="3">
    <source>
        <dbReference type="ARBA" id="ARBA00008793"/>
    </source>
</evidence>
<evidence type="ECO:0000256" key="2">
    <source>
        <dbReference type="ARBA" id="ARBA00004496"/>
    </source>
</evidence>
<evidence type="ECO:0000313" key="10">
    <source>
        <dbReference type="Proteomes" id="UP001300502"/>
    </source>
</evidence>
<dbReference type="Proteomes" id="UP001300502">
    <property type="component" value="Unassembled WGS sequence"/>
</dbReference>
<evidence type="ECO:0000256" key="4">
    <source>
        <dbReference type="ARBA" id="ARBA00022490"/>
    </source>
</evidence>
<dbReference type="InterPro" id="IPR019585">
    <property type="entry name" value="Rpn7/CSN1"/>
</dbReference>
<dbReference type="GO" id="GO:0008180">
    <property type="term" value="C:COP9 signalosome"/>
    <property type="evidence" value="ECO:0007669"/>
    <property type="project" value="UniProtKB-KW"/>
</dbReference>
<evidence type="ECO:0000256" key="5">
    <source>
        <dbReference type="ARBA" id="ARBA00022790"/>
    </source>
</evidence>
<evidence type="ECO:0000313" key="9">
    <source>
        <dbReference type="EMBL" id="KAK4527754.1"/>
    </source>
</evidence>
<evidence type="ECO:0000256" key="6">
    <source>
        <dbReference type="ARBA" id="ARBA00023242"/>
    </source>
</evidence>
<dbReference type="SMART" id="SM00088">
    <property type="entry name" value="PINT"/>
    <property type="match status" value="1"/>
</dbReference>
<feature type="domain" description="PCI" evidence="8">
    <location>
        <begin position="205"/>
        <end position="375"/>
    </location>
</feature>
<reference evidence="9 10" key="1">
    <citation type="submission" date="2022-07" db="EMBL/GenBank/DDBJ databases">
        <title>Genome-wide signatures of adaptation to extreme environments.</title>
        <authorList>
            <person name="Cho C.H."/>
            <person name="Yoon H.S."/>
        </authorList>
    </citation>
    <scope>NUCLEOTIDE SEQUENCE [LARGE SCALE GENOMIC DNA]</scope>
    <source>
        <strain evidence="9 10">108.79 E11</strain>
    </source>
</reference>
<evidence type="ECO:0000256" key="1">
    <source>
        <dbReference type="ARBA" id="ARBA00004123"/>
    </source>
</evidence>
<keyword evidence="5" id="KW-0736">Signalosome</keyword>
<dbReference type="Pfam" id="PF10602">
    <property type="entry name" value="RPN7"/>
    <property type="match status" value="1"/>
</dbReference>
<dbReference type="GO" id="GO:0005737">
    <property type="term" value="C:cytoplasm"/>
    <property type="evidence" value="ECO:0007669"/>
    <property type="project" value="UniProtKB-SubCell"/>
</dbReference>
<accession>A0AAV9IKD7</accession>
<dbReference type="PANTHER" id="PTHR14145">
    <property type="entry name" value="26S PROTESOME SUBUNIT 6"/>
    <property type="match status" value="1"/>
</dbReference>
<dbReference type="EMBL" id="JANCYU010000055">
    <property type="protein sequence ID" value="KAK4527754.1"/>
    <property type="molecule type" value="Genomic_DNA"/>
</dbReference>
<dbReference type="SUPFAM" id="SSF48452">
    <property type="entry name" value="TPR-like"/>
    <property type="match status" value="1"/>
</dbReference>
<feature type="region of interest" description="Disordered" evidence="7">
    <location>
        <begin position="417"/>
        <end position="445"/>
    </location>
</feature>
<comment type="caution">
    <text evidence="9">The sequence shown here is derived from an EMBL/GenBank/DDBJ whole genome shotgun (WGS) entry which is preliminary data.</text>
</comment>
<dbReference type="PANTHER" id="PTHR14145:SF2">
    <property type="entry name" value="COP9 SIGNALOSOME COMPLEX SUBUNIT 1"/>
    <property type="match status" value="1"/>
</dbReference>
<sequence>MEPLPSSDLDTYASRYYGRGKIWRLQHIASQSTKLRKEALLLAIAETKAETRDVDLYKRLVEQLRETEGDKGNIPLLQGEWETTVMREDSKEVERLETELQRYRHNMIKDSIRMAYGDLGDFQYSKGNLEEALRNYLKMRDYCISSQQITDMCLKVIQCAIILGNYSLVESYVQKAEQTPDISTDEKTQAKLQCALGLAHLSKKKLKAAAERFLQVSFALQDSFNEIIAPEDVSTYGAICALATFDRKELKRKLLDNKAFKEFLELTPNIRELVMDFYFCRYGKFFERLQRTEPDWRLDLYFYSIVDMIMECIRDKALVQYVTPYTCVYLDEMAKVFCTDVVHLQDELAKLITSHQIEARIDSHRKILYATKEKRNSGDVWNDTIMRCNRFVDQAESMLLHLKMLKHRLSIRVASGMEQQQQDHRSTAGRMDVISLNNNNNNRNE</sequence>
<proteinExistence type="inferred from homology"/>
<dbReference type="Pfam" id="PF01399">
    <property type="entry name" value="PCI"/>
    <property type="match status" value="1"/>
</dbReference>
<dbReference type="PROSITE" id="PS50250">
    <property type="entry name" value="PCI"/>
    <property type="match status" value="1"/>
</dbReference>
<organism evidence="9 10">
    <name type="scientific">Galdieria yellowstonensis</name>
    <dbReference type="NCBI Taxonomy" id="3028027"/>
    <lineage>
        <taxon>Eukaryota</taxon>
        <taxon>Rhodophyta</taxon>
        <taxon>Bangiophyceae</taxon>
        <taxon>Galdieriales</taxon>
        <taxon>Galdieriaceae</taxon>
        <taxon>Galdieria</taxon>
    </lineage>
</organism>
<protein>
    <recommendedName>
        <fullName evidence="8">PCI domain-containing protein</fullName>
    </recommendedName>
</protein>
<evidence type="ECO:0000259" key="8">
    <source>
        <dbReference type="PROSITE" id="PS50250"/>
    </source>
</evidence>
<comment type="similarity">
    <text evidence="3">Belongs to the CSN1 family.</text>
</comment>